<feature type="domain" description="EamA" evidence="8">
    <location>
        <begin position="6"/>
        <end position="138"/>
    </location>
</feature>
<evidence type="ECO:0000256" key="7">
    <source>
        <dbReference type="SAM" id="Phobius"/>
    </source>
</evidence>
<dbReference type="InterPro" id="IPR051258">
    <property type="entry name" value="Diverse_Substrate_Transporter"/>
</dbReference>
<feature type="transmembrane region" description="Helical" evidence="7">
    <location>
        <begin position="94"/>
        <end position="115"/>
    </location>
</feature>
<feature type="transmembrane region" description="Helical" evidence="7">
    <location>
        <begin position="33"/>
        <end position="52"/>
    </location>
</feature>
<feature type="transmembrane region" description="Helical" evidence="7">
    <location>
        <begin position="122"/>
        <end position="139"/>
    </location>
</feature>
<evidence type="ECO:0000256" key="3">
    <source>
        <dbReference type="ARBA" id="ARBA00022475"/>
    </source>
</evidence>
<evidence type="ECO:0000313" key="9">
    <source>
        <dbReference type="EMBL" id="QNB48030.1"/>
    </source>
</evidence>
<gene>
    <name evidence="9" type="ORF">BR63_18230</name>
</gene>
<sequence>MKRAHYWLLILAPFFWSFNFVIGKTIVTVIPPITLNLLRWIIPVALFLLLTWKDLRKNISLYLANWPLLLLLGATGYFLNTISVYYSVRYTTAINASLLASFSPAIFALFSYIFYKDKISPLQGVGIIFSIFGVFWIVFKGEVRGFVNLKPNIGDMLMLISVVSWAIHSLVFKKRVHALSSNSLFTLMMLSGVLLTLPFSLWENRQSNWSWLPQMDKNLFLSIVILNIFPSLLAFFLWNKALLKVSSNQAAIFLNFSPVFTTLISILFLGEHLMLYHFTGGILIFTGVILVTNSPVLIELLSKKVNLKEKPVKAEE</sequence>
<dbReference type="AlphaFoldDB" id="A0A7G6E7H6"/>
<accession>A0A7G6E7H6</accession>
<organism evidence="9 10">
    <name type="scientific">Thermanaerosceptrum fracticalcis</name>
    <dbReference type="NCBI Taxonomy" id="1712410"/>
    <lineage>
        <taxon>Bacteria</taxon>
        <taxon>Bacillati</taxon>
        <taxon>Bacillota</taxon>
        <taxon>Clostridia</taxon>
        <taxon>Eubacteriales</taxon>
        <taxon>Peptococcaceae</taxon>
        <taxon>Thermanaerosceptrum</taxon>
    </lineage>
</organism>
<feature type="transmembrane region" description="Helical" evidence="7">
    <location>
        <begin position="219"/>
        <end position="238"/>
    </location>
</feature>
<protein>
    <submittedName>
        <fullName evidence="9">EamA family transporter</fullName>
    </submittedName>
</protein>
<evidence type="ECO:0000256" key="5">
    <source>
        <dbReference type="ARBA" id="ARBA00022989"/>
    </source>
</evidence>
<name>A0A7G6E7H6_THEFR</name>
<keyword evidence="6 7" id="KW-0472">Membrane</keyword>
<dbReference type="Pfam" id="PF00892">
    <property type="entry name" value="EamA"/>
    <property type="match status" value="2"/>
</dbReference>
<dbReference type="Gene3D" id="1.10.3730.20">
    <property type="match status" value="2"/>
</dbReference>
<feature type="transmembrane region" description="Helical" evidence="7">
    <location>
        <begin position="250"/>
        <end position="269"/>
    </location>
</feature>
<feature type="transmembrane region" description="Helical" evidence="7">
    <location>
        <begin position="275"/>
        <end position="298"/>
    </location>
</feature>
<dbReference type="PANTHER" id="PTHR42920:SF11">
    <property type="entry name" value="INNER MEMBRANE PROTEIN YTFF"/>
    <property type="match status" value="1"/>
</dbReference>
<feature type="transmembrane region" description="Helical" evidence="7">
    <location>
        <begin position="179"/>
        <end position="199"/>
    </location>
</feature>
<keyword evidence="5 7" id="KW-1133">Transmembrane helix</keyword>
<dbReference type="EMBL" id="CP045798">
    <property type="protein sequence ID" value="QNB48030.1"/>
    <property type="molecule type" value="Genomic_DNA"/>
</dbReference>
<comment type="similarity">
    <text evidence="2">Belongs to the EamA transporter family.</text>
</comment>
<dbReference type="KEGG" id="tfr:BR63_18230"/>
<dbReference type="Proteomes" id="UP000515847">
    <property type="component" value="Chromosome"/>
</dbReference>
<evidence type="ECO:0000256" key="2">
    <source>
        <dbReference type="ARBA" id="ARBA00007362"/>
    </source>
</evidence>
<reference evidence="9 10" key="1">
    <citation type="journal article" date="2019" name="Front. Microbiol.">
        <title>Thermoanaerosceptrum fracticalcis gen. nov. sp. nov., a Novel Fumarate-Fermenting Microorganism From a Deep Fractured Carbonate Aquifer of the US Great Basin.</title>
        <authorList>
            <person name="Hamilton-Brehm S.D."/>
            <person name="Stewart L.E."/>
            <person name="Zavarin M."/>
            <person name="Caldwell M."/>
            <person name="Lawson P.A."/>
            <person name="Onstott T.C."/>
            <person name="Grzymski J."/>
            <person name="Neveux I."/>
            <person name="Lollar B.S."/>
            <person name="Russell C.E."/>
            <person name="Moser D.P."/>
        </authorList>
    </citation>
    <scope>NUCLEOTIDE SEQUENCE [LARGE SCALE GENOMIC DNA]</scope>
    <source>
        <strain evidence="9 10">DRI-13</strain>
    </source>
</reference>
<evidence type="ECO:0000259" key="8">
    <source>
        <dbReference type="Pfam" id="PF00892"/>
    </source>
</evidence>
<evidence type="ECO:0000256" key="6">
    <source>
        <dbReference type="ARBA" id="ARBA00023136"/>
    </source>
</evidence>
<evidence type="ECO:0000313" key="10">
    <source>
        <dbReference type="Proteomes" id="UP000515847"/>
    </source>
</evidence>
<feature type="transmembrane region" description="Helical" evidence="7">
    <location>
        <begin position="151"/>
        <end position="172"/>
    </location>
</feature>
<keyword evidence="10" id="KW-1185">Reference proteome</keyword>
<dbReference type="InterPro" id="IPR000620">
    <property type="entry name" value="EamA_dom"/>
</dbReference>
<keyword evidence="3" id="KW-1003">Cell membrane</keyword>
<dbReference type="InterPro" id="IPR037185">
    <property type="entry name" value="EmrE-like"/>
</dbReference>
<feature type="transmembrane region" description="Helical" evidence="7">
    <location>
        <begin position="64"/>
        <end position="88"/>
    </location>
</feature>
<dbReference type="SUPFAM" id="SSF103481">
    <property type="entry name" value="Multidrug resistance efflux transporter EmrE"/>
    <property type="match status" value="2"/>
</dbReference>
<feature type="domain" description="EamA" evidence="8">
    <location>
        <begin position="153"/>
        <end position="292"/>
    </location>
</feature>
<proteinExistence type="inferred from homology"/>
<dbReference type="PANTHER" id="PTHR42920">
    <property type="entry name" value="OS03G0707200 PROTEIN-RELATED"/>
    <property type="match status" value="1"/>
</dbReference>
<dbReference type="RefSeq" id="WP_034420489.1">
    <property type="nucleotide sequence ID" value="NZ_CP045798.1"/>
</dbReference>
<comment type="subcellular location">
    <subcellularLocation>
        <location evidence="1">Cell membrane</location>
        <topology evidence="1">Multi-pass membrane protein</topology>
    </subcellularLocation>
</comment>
<evidence type="ECO:0000256" key="4">
    <source>
        <dbReference type="ARBA" id="ARBA00022692"/>
    </source>
</evidence>
<dbReference type="OrthoDB" id="9799821at2"/>
<keyword evidence="4 7" id="KW-0812">Transmembrane</keyword>
<dbReference type="GO" id="GO:0005886">
    <property type="term" value="C:plasma membrane"/>
    <property type="evidence" value="ECO:0007669"/>
    <property type="project" value="UniProtKB-SubCell"/>
</dbReference>
<evidence type="ECO:0000256" key="1">
    <source>
        <dbReference type="ARBA" id="ARBA00004651"/>
    </source>
</evidence>